<evidence type="ECO:0000256" key="3">
    <source>
        <dbReference type="SAM" id="MobiDB-lite"/>
    </source>
</evidence>
<accession>A0A6J4LDW1</accession>
<dbReference type="SUPFAM" id="SSF52540">
    <property type="entry name" value="P-loop containing nucleoside triphosphate hydrolases"/>
    <property type="match status" value="1"/>
</dbReference>
<dbReference type="Pfam" id="PF00685">
    <property type="entry name" value="Sulfotransfer_1"/>
    <property type="match status" value="1"/>
</dbReference>
<dbReference type="InterPro" id="IPR000863">
    <property type="entry name" value="Sulfotransferase_dom"/>
</dbReference>
<reference evidence="5" key="1">
    <citation type="submission" date="2020-02" db="EMBL/GenBank/DDBJ databases">
        <authorList>
            <person name="Meier V. D."/>
        </authorList>
    </citation>
    <scope>NUCLEOTIDE SEQUENCE</scope>
    <source>
        <strain evidence="5">AVDCRST_MAG29</strain>
    </source>
</reference>
<evidence type="ECO:0000259" key="4">
    <source>
        <dbReference type="Pfam" id="PF00685"/>
    </source>
</evidence>
<organism evidence="5">
    <name type="scientific">uncultured Nocardioidaceae bacterium</name>
    <dbReference type="NCBI Taxonomy" id="253824"/>
    <lineage>
        <taxon>Bacteria</taxon>
        <taxon>Bacillati</taxon>
        <taxon>Actinomycetota</taxon>
        <taxon>Actinomycetes</taxon>
        <taxon>Propionibacteriales</taxon>
        <taxon>Nocardioidaceae</taxon>
        <taxon>environmental samples</taxon>
    </lineage>
</organism>
<evidence type="ECO:0000313" key="5">
    <source>
        <dbReference type="EMBL" id="CAA9330595.1"/>
    </source>
</evidence>
<dbReference type="EMBL" id="CADCUG010000054">
    <property type="protein sequence ID" value="CAA9330595.1"/>
    <property type="molecule type" value="Genomic_DNA"/>
</dbReference>
<dbReference type="InterPro" id="IPR027417">
    <property type="entry name" value="P-loop_NTPase"/>
</dbReference>
<dbReference type="Gene3D" id="3.40.50.300">
    <property type="entry name" value="P-loop containing nucleotide triphosphate hydrolases"/>
    <property type="match status" value="1"/>
</dbReference>
<gene>
    <name evidence="5" type="ORF">AVDCRST_MAG29-1027</name>
</gene>
<feature type="region of interest" description="Disordered" evidence="3">
    <location>
        <begin position="241"/>
        <end position="270"/>
    </location>
</feature>
<dbReference type="InterPro" id="IPR037359">
    <property type="entry name" value="NST/OST"/>
</dbReference>
<protein>
    <submittedName>
        <fullName evidence="5">Sulfotransferase</fullName>
    </submittedName>
</protein>
<name>A0A6J4LDW1_9ACTN</name>
<keyword evidence="2" id="KW-0325">Glycoprotein</keyword>
<sequence>MRGYAGVMPAALPTLVVIGAMKCGTSALHTYLDAHPQIQMSEPKELNFFSGLEWHRGMAWYAAHFDGSMPVRGESSPGYTSPDLPEAALRMAAVLPDVRLLFSVRNPVQRALSQYAHHRREGTERRPVEQALLDPDSQYVSRGRYAERLEPYLQRFSADQLHVVVQERLLADRRGQLSAVYAHVGADPGWDSDVLDRRFHVGDPPPALAGPVRQAFWERVQDDVARFRDYLGDDLAEWTADSGCPANGPARPAPQSPGSPAGRGRGVHTA</sequence>
<dbReference type="PANTHER" id="PTHR10605:SF56">
    <property type="entry name" value="BIFUNCTIONAL HEPARAN SULFATE N-DEACETYLASE_N-SULFOTRANSFERASE"/>
    <property type="match status" value="1"/>
</dbReference>
<keyword evidence="1 5" id="KW-0808">Transferase</keyword>
<dbReference type="PANTHER" id="PTHR10605">
    <property type="entry name" value="HEPARAN SULFATE SULFOTRANSFERASE"/>
    <property type="match status" value="1"/>
</dbReference>
<evidence type="ECO:0000256" key="2">
    <source>
        <dbReference type="ARBA" id="ARBA00023180"/>
    </source>
</evidence>
<evidence type="ECO:0000256" key="1">
    <source>
        <dbReference type="ARBA" id="ARBA00022679"/>
    </source>
</evidence>
<feature type="domain" description="Sulfotransferase" evidence="4">
    <location>
        <begin position="14"/>
        <end position="186"/>
    </location>
</feature>
<dbReference type="AlphaFoldDB" id="A0A6J4LDW1"/>
<dbReference type="GO" id="GO:0008146">
    <property type="term" value="F:sulfotransferase activity"/>
    <property type="evidence" value="ECO:0007669"/>
    <property type="project" value="InterPro"/>
</dbReference>
<proteinExistence type="predicted"/>